<evidence type="ECO:0000256" key="3">
    <source>
        <dbReference type="ARBA" id="ARBA00023125"/>
    </source>
</evidence>
<evidence type="ECO:0000259" key="8">
    <source>
        <dbReference type="Pfam" id="PF00808"/>
    </source>
</evidence>
<dbReference type="SUPFAM" id="SSF47113">
    <property type="entry name" value="Histone-fold"/>
    <property type="match status" value="1"/>
</dbReference>
<gene>
    <name evidence="9" type="ORF">BgAZ_304190</name>
</gene>
<organism evidence="9 10">
    <name type="scientific">Babesia gibsoni</name>
    <dbReference type="NCBI Taxonomy" id="33632"/>
    <lineage>
        <taxon>Eukaryota</taxon>
        <taxon>Sar</taxon>
        <taxon>Alveolata</taxon>
        <taxon>Apicomplexa</taxon>
        <taxon>Aconoidasida</taxon>
        <taxon>Piroplasmida</taxon>
        <taxon>Babesiidae</taxon>
        <taxon>Babesia</taxon>
    </lineage>
</organism>
<comment type="similarity">
    <text evidence="6">Belongs to the NFYC/HAP5 subunit family.</text>
</comment>
<evidence type="ECO:0000256" key="7">
    <source>
        <dbReference type="SAM" id="MobiDB-lite"/>
    </source>
</evidence>
<comment type="subcellular location">
    <subcellularLocation>
        <location evidence="1">Nucleus</location>
    </subcellularLocation>
</comment>
<keyword evidence="4" id="KW-0804">Transcription</keyword>
<dbReference type="PANTHER" id="PTHR10252:SF8">
    <property type="entry name" value="NUCLEAR TRANSCRIPTION FACTOR Y SUBUNIT GAMMA"/>
    <property type="match status" value="1"/>
</dbReference>
<protein>
    <recommendedName>
        <fullName evidence="8">Transcription factor CBF/NF-Y/archaeal histone domain-containing protein</fullName>
    </recommendedName>
</protein>
<dbReference type="GO" id="GO:0005634">
    <property type="term" value="C:nucleus"/>
    <property type="evidence" value="ECO:0007669"/>
    <property type="project" value="UniProtKB-SubCell"/>
</dbReference>
<dbReference type="Proteomes" id="UP001230268">
    <property type="component" value="Unassembled WGS sequence"/>
</dbReference>
<accession>A0AAD8LQA4</accession>
<dbReference type="GO" id="GO:0000978">
    <property type="term" value="F:RNA polymerase II cis-regulatory region sequence-specific DNA binding"/>
    <property type="evidence" value="ECO:0007669"/>
    <property type="project" value="TreeGrafter"/>
</dbReference>
<evidence type="ECO:0000313" key="9">
    <source>
        <dbReference type="EMBL" id="KAK1442901.1"/>
    </source>
</evidence>
<dbReference type="AlphaFoldDB" id="A0AAD8LQA4"/>
<feature type="region of interest" description="Disordered" evidence="7">
    <location>
        <begin position="274"/>
        <end position="305"/>
    </location>
</feature>
<keyword evidence="2" id="KW-0805">Transcription regulation</keyword>
<evidence type="ECO:0000256" key="5">
    <source>
        <dbReference type="ARBA" id="ARBA00023242"/>
    </source>
</evidence>
<keyword evidence="5" id="KW-0539">Nucleus</keyword>
<feature type="domain" description="Transcription factor CBF/NF-Y/archaeal histone" evidence="8">
    <location>
        <begin position="43"/>
        <end position="106"/>
    </location>
</feature>
<dbReference type="PANTHER" id="PTHR10252">
    <property type="entry name" value="HISTONE-LIKE TRANSCRIPTION FACTOR CCAAT-RELATED"/>
    <property type="match status" value="1"/>
</dbReference>
<evidence type="ECO:0000256" key="4">
    <source>
        <dbReference type="ARBA" id="ARBA00023163"/>
    </source>
</evidence>
<dbReference type="Gene3D" id="1.10.20.10">
    <property type="entry name" value="Histone, subunit A"/>
    <property type="match status" value="1"/>
</dbReference>
<dbReference type="InterPro" id="IPR003958">
    <property type="entry name" value="CBFA_NFYB_domain"/>
</dbReference>
<dbReference type="InterPro" id="IPR050568">
    <property type="entry name" value="Transcr_DNA_Rep_Reg"/>
</dbReference>
<comment type="caution">
    <text evidence="9">The sequence shown here is derived from an EMBL/GenBank/DDBJ whole genome shotgun (WGS) entry which is preliminary data.</text>
</comment>
<dbReference type="InterPro" id="IPR009072">
    <property type="entry name" value="Histone-fold"/>
</dbReference>
<dbReference type="CDD" id="cd22908">
    <property type="entry name" value="HFD_NFYC-like"/>
    <property type="match status" value="1"/>
</dbReference>
<dbReference type="GO" id="GO:0000981">
    <property type="term" value="F:DNA-binding transcription factor activity, RNA polymerase II-specific"/>
    <property type="evidence" value="ECO:0007669"/>
    <property type="project" value="TreeGrafter"/>
</dbReference>
<evidence type="ECO:0000313" key="10">
    <source>
        <dbReference type="Proteomes" id="UP001230268"/>
    </source>
</evidence>
<evidence type="ECO:0000256" key="2">
    <source>
        <dbReference type="ARBA" id="ARBA00023015"/>
    </source>
</evidence>
<evidence type="ECO:0000256" key="1">
    <source>
        <dbReference type="ARBA" id="ARBA00004123"/>
    </source>
</evidence>
<sequence length="305" mass="34416">MSDLECHHSKVGSFDWKLNQEGQVVADRPYSVPDPAVLTRGNTLPISRVKKIMKEGEHPGMIAADAPVLLAKACEMLIKDLTLQSWDCTLTTRRCTLQRQDVISAIFKNHIYSFLLDMFSPEVLYPKMELKSDKYVLQLNSVKQVNNRINCPLIQGCSAPRGCYQRNCISMDHSPLPVSTYTTFQGGAPRYVLNTGVQGHVVNPLPNSTMQVPTLPRINKMMCYTNMSLKNNHMVNSGYIAKMPRKIQGNTKSQTLIKKSTPYCEVPLPRSIQGNRVQQSQISYSQQRFAVPNDHSRSQGMQNHF</sequence>
<name>A0AAD8LQA4_BABGI</name>
<keyword evidence="10" id="KW-1185">Reference proteome</keyword>
<proteinExistence type="inferred from homology"/>
<keyword evidence="3" id="KW-0238">DNA-binding</keyword>
<dbReference type="EMBL" id="JAVEPI010000003">
    <property type="protein sequence ID" value="KAK1442901.1"/>
    <property type="molecule type" value="Genomic_DNA"/>
</dbReference>
<evidence type="ECO:0000256" key="6">
    <source>
        <dbReference type="ARBA" id="ARBA00038129"/>
    </source>
</evidence>
<reference evidence="9" key="1">
    <citation type="submission" date="2023-08" db="EMBL/GenBank/DDBJ databases">
        <title>Draft sequence of the Babesia gibsoni genome.</title>
        <authorList>
            <person name="Yamagishi J.Y."/>
            <person name="Xuan X.X."/>
        </authorList>
    </citation>
    <scope>NUCLEOTIDE SEQUENCE</scope>
    <source>
        <strain evidence="9">Azabu</strain>
    </source>
</reference>
<feature type="compositionally biased region" description="Polar residues" evidence="7">
    <location>
        <begin position="274"/>
        <end position="288"/>
    </location>
</feature>
<dbReference type="GO" id="GO:0046982">
    <property type="term" value="F:protein heterodimerization activity"/>
    <property type="evidence" value="ECO:0007669"/>
    <property type="project" value="InterPro"/>
</dbReference>
<dbReference type="Pfam" id="PF00808">
    <property type="entry name" value="CBFD_NFYB_HMF"/>
    <property type="match status" value="1"/>
</dbReference>